<dbReference type="SMART" id="SM00079">
    <property type="entry name" value="PBPe"/>
    <property type="match status" value="1"/>
</dbReference>
<reference evidence="3 4" key="1">
    <citation type="submission" date="2018-11" db="EMBL/GenBank/DDBJ databases">
        <authorList>
            <consortium name="Pathogen Informatics"/>
        </authorList>
    </citation>
    <scope>NUCLEOTIDE SEQUENCE [LARGE SCALE GENOMIC DNA]</scope>
</reference>
<accession>A0A3P6S3G4</accession>
<dbReference type="SUPFAM" id="SSF53850">
    <property type="entry name" value="Periplasmic binding protein-like II"/>
    <property type="match status" value="1"/>
</dbReference>
<dbReference type="GO" id="GO:0016020">
    <property type="term" value="C:membrane"/>
    <property type="evidence" value="ECO:0007669"/>
    <property type="project" value="InterPro"/>
</dbReference>
<keyword evidence="4" id="KW-1185">Reference proteome</keyword>
<organism evidence="3 4">
    <name type="scientific">Cylicostephanus goldi</name>
    <name type="common">Nematode worm</name>
    <dbReference type="NCBI Taxonomy" id="71465"/>
    <lineage>
        <taxon>Eukaryota</taxon>
        <taxon>Metazoa</taxon>
        <taxon>Ecdysozoa</taxon>
        <taxon>Nematoda</taxon>
        <taxon>Chromadorea</taxon>
        <taxon>Rhabditida</taxon>
        <taxon>Rhabditina</taxon>
        <taxon>Rhabditomorpha</taxon>
        <taxon>Strongyloidea</taxon>
        <taxon>Strongylidae</taxon>
        <taxon>Cylicostephanus</taxon>
    </lineage>
</organism>
<protein>
    <recommendedName>
        <fullName evidence="2">Ionotropic glutamate receptor C-terminal domain-containing protein</fullName>
    </recommendedName>
</protein>
<evidence type="ECO:0000313" key="3">
    <source>
        <dbReference type="EMBL" id="VDK48658.1"/>
    </source>
</evidence>
<dbReference type="EMBL" id="UYRV01002436">
    <property type="protein sequence ID" value="VDK48658.1"/>
    <property type="molecule type" value="Genomic_DNA"/>
</dbReference>
<dbReference type="AlphaFoldDB" id="A0A3P6S3G4"/>
<dbReference type="Proteomes" id="UP000271889">
    <property type="component" value="Unassembled WGS sequence"/>
</dbReference>
<name>A0A3P6S3G4_CYLGO</name>
<gene>
    <name evidence="3" type="ORF">CGOC_LOCUS1336</name>
</gene>
<evidence type="ECO:0000259" key="2">
    <source>
        <dbReference type="SMART" id="SM00079"/>
    </source>
</evidence>
<feature type="domain" description="Ionotropic glutamate receptor C-terminal" evidence="2">
    <location>
        <begin position="65"/>
        <end position="287"/>
    </location>
</feature>
<dbReference type="InterPro" id="IPR001320">
    <property type="entry name" value="Iontro_rcpt_C"/>
</dbReference>
<proteinExistence type="inferred from homology"/>
<dbReference type="OrthoDB" id="5984008at2759"/>
<evidence type="ECO:0000313" key="4">
    <source>
        <dbReference type="Proteomes" id="UP000271889"/>
    </source>
</evidence>
<evidence type="ECO:0000256" key="1">
    <source>
        <dbReference type="ARBA" id="ARBA00008685"/>
    </source>
</evidence>
<dbReference type="Gene3D" id="3.40.190.10">
    <property type="entry name" value="Periplasmic binding protein-like II"/>
    <property type="match status" value="2"/>
</dbReference>
<sequence>MKQLSEVILHTAKQALQDGIRIFAPSLIYLERRTKFLRFRFTQSARAIWKFPTCSSVHSASDTRRRSFVIPLLDLKKTEFFSRYMILQNTFKGTTTNTVIHLHQNNGGNFDSWLHIFVPFEHQRNTFSSLEDLANQYKIRYTPIRGHVMETYFKGMAEIEEKFYTTWKDMALNESMVKLGRERLPIWDYPVSDKYTKIWRVMQESKFPKNLKEAVNRILTSEEEFAVIADTSEIKYEIRTNCQLQQVGTEFAGIPYAFAVQKGQHSLKDRINKANVRVNFKEKWWLSNANKVRVLQMSHFHFYIYKAGLLRCKNFYYTLAKIKMEKEDPIRFGHFNSNRQKSETPQKNSKSSIHKIYDLVFTITKTLYCLNVFLKTYEFREK</sequence>
<comment type="similarity">
    <text evidence="1">Belongs to the glutamate-gated ion channel (TC 1.A.10.1) family.</text>
</comment>
<dbReference type="GO" id="GO:0015276">
    <property type="term" value="F:ligand-gated monoatomic ion channel activity"/>
    <property type="evidence" value="ECO:0007669"/>
    <property type="project" value="InterPro"/>
</dbReference>